<reference evidence="10 11" key="1">
    <citation type="submission" date="2018-06" db="EMBL/GenBank/DDBJ databases">
        <authorList>
            <consortium name="Pathogen Informatics"/>
            <person name="Doyle S."/>
        </authorList>
    </citation>
    <scope>NUCLEOTIDE SEQUENCE [LARGE SCALE GENOMIC DNA]</scope>
    <source>
        <strain evidence="10 11">NCTC7914</strain>
    </source>
</reference>
<dbReference type="PROSITE" id="PS51585">
    <property type="entry name" value="SAM_MT_TPMT"/>
    <property type="match status" value="1"/>
</dbReference>
<gene>
    <name evidence="9 10" type="primary">tpm</name>
    <name evidence="10" type="ORF">NCTC7914_04893</name>
</gene>
<dbReference type="InterPro" id="IPR029063">
    <property type="entry name" value="SAM-dependent_MTases_sf"/>
</dbReference>
<evidence type="ECO:0000256" key="4">
    <source>
        <dbReference type="ARBA" id="ARBA00011905"/>
    </source>
</evidence>
<name>A0A379PNI1_PSEPU</name>
<dbReference type="EMBL" id="UGUY01000002">
    <property type="protein sequence ID" value="SUF08869.1"/>
    <property type="molecule type" value="Genomic_DNA"/>
</dbReference>
<dbReference type="InterPro" id="IPR025835">
    <property type="entry name" value="Thiopurine_S-MeTrfase"/>
</dbReference>
<evidence type="ECO:0000313" key="11">
    <source>
        <dbReference type="Proteomes" id="UP000254602"/>
    </source>
</evidence>
<dbReference type="SUPFAM" id="SSF53335">
    <property type="entry name" value="S-adenosyl-L-methionine-dependent methyltransferases"/>
    <property type="match status" value="1"/>
</dbReference>
<feature type="binding site" evidence="9">
    <location>
        <position position="66"/>
    </location>
    <ligand>
        <name>S-adenosyl-L-methionine</name>
        <dbReference type="ChEBI" id="CHEBI:59789"/>
    </ligand>
</feature>
<keyword evidence="5 9" id="KW-0963">Cytoplasm</keyword>
<dbReference type="NCBIfam" id="TIGR03840">
    <property type="entry name" value="TMPT_Se_Te"/>
    <property type="match status" value="1"/>
</dbReference>
<dbReference type="HAMAP" id="MF_00812">
    <property type="entry name" value="Thiopur_methtran"/>
    <property type="match status" value="1"/>
</dbReference>
<feature type="binding site" evidence="9">
    <location>
        <position position="123"/>
    </location>
    <ligand>
        <name>S-adenosyl-L-methionine</name>
        <dbReference type="ChEBI" id="CHEBI:59789"/>
    </ligand>
</feature>
<sequence length="215" mass="24398">MEPAFWHRKWADNQIGFHQAQANPYLQRYWPGLGLAAGSRVLVPLCGKSLDLAWLAGQGYRVRGIELSRRAVEDFFQEQGLQAQVRQQGAFEVWCSGEVELWCGDFFALRAEDVADCVGLYDRAALIALPPQMRERYMGLLSRMLPGGSGLLVTLDYEQKLLEGPPFSVADEEVRRGFAGWQVEEVEARDVIGESPKFLQAGVKRLMERVYRVRF</sequence>
<comment type="subcellular location">
    <subcellularLocation>
        <location evidence="2 9">Cytoplasm</location>
    </subcellularLocation>
</comment>
<evidence type="ECO:0000256" key="1">
    <source>
        <dbReference type="ARBA" id="ARBA00000903"/>
    </source>
</evidence>
<keyword evidence="6 9" id="KW-0489">Methyltransferase</keyword>
<evidence type="ECO:0000256" key="2">
    <source>
        <dbReference type="ARBA" id="ARBA00004496"/>
    </source>
</evidence>
<keyword evidence="7 9" id="KW-0808">Transferase</keyword>
<dbReference type="RefSeq" id="WP_115275591.1">
    <property type="nucleotide sequence ID" value="NZ_UGUY01000002.1"/>
</dbReference>
<dbReference type="PANTHER" id="PTHR10259">
    <property type="entry name" value="THIOPURINE S-METHYLTRANSFERASE"/>
    <property type="match status" value="1"/>
</dbReference>
<dbReference type="InterPro" id="IPR022474">
    <property type="entry name" value="Thiopur_S-MeTfrase_Se/Te_detox"/>
</dbReference>
<comment type="catalytic activity">
    <reaction evidence="1 9">
        <text>S-adenosyl-L-methionine + a thiopurine = S-adenosyl-L-homocysteine + a thiopurine S-methylether.</text>
        <dbReference type="EC" id="2.1.1.67"/>
    </reaction>
</comment>
<dbReference type="PANTHER" id="PTHR10259:SF11">
    <property type="entry name" value="THIOPURINE S-METHYLTRANSFERASE"/>
    <property type="match status" value="1"/>
</dbReference>
<evidence type="ECO:0000256" key="7">
    <source>
        <dbReference type="ARBA" id="ARBA00022679"/>
    </source>
</evidence>
<proteinExistence type="inferred from homology"/>
<dbReference type="GO" id="GO:0032259">
    <property type="term" value="P:methylation"/>
    <property type="evidence" value="ECO:0007669"/>
    <property type="project" value="UniProtKB-KW"/>
</dbReference>
<dbReference type="NCBIfam" id="NF009732">
    <property type="entry name" value="PRK13255.1"/>
    <property type="match status" value="1"/>
</dbReference>
<dbReference type="GO" id="GO:0010038">
    <property type="term" value="P:response to metal ion"/>
    <property type="evidence" value="ECO:0007669"/>
    <property type="project" value="InterPro"/>
</dbReference>
<dbReference type="Pfam" id="PF05724">
    <property type="entry name" value="TPMT"/>
    <property type="match status" value="1"/>
</dbReference>
<evidence type="ECO:0000256" key="6">
    <source>
        <dbReference type="ARBA" id="ARBA00022603"/>
    </source>
</evidence>
<dbReference type="GO" id="GO:0005737">
    <property type="term" value="C:cytoplasm"/>
    <property type="evidence" value="ECO:0007669"/>
    <property type="project" value="UniProtKB-SubCell"/>
</dbReference>
<evidence type="ECO:0000256" key="5">
    <source>
        <dbReference type="ARBA" id="ARBA00022490"/>
    </source>
</evidence>
<evidence type="ECO:0000256" key="9">
    <source>
        <dbReference type="HAMAP-Rule" id="MF_00812"/>
    </source>
</evidence>
<protein>
    <recommendedName>
        <fullName evidence="4 9">Thiopurine S-methyltransferase</fullName>
        <ecNumber evidence="4 9">2.1.1.67</ecNumber>
    </recommendedName>
    <alternativeName>
        <fullName evidence="9">Thiopurine methyltransferase</fullName>
    </alternativeName>
</protein>
<dbReference type="GO" id="GO:0008119">
    <property type="term" value="F:thiopurine S-methyltransferase activity"/>
    <property type="evidence" value="ECO:0007669"/>
    <property type="project" value="UniProtKB-UniRule"/>
</dbReference>
<dbReference type="InterPro" id="IPR008854">
    <property type="entry name" value="TPMT"/>
</dbReference>
<accession>A0A379PNI1</accession>
<feature type="binding site" evidence="9">
    <location>
        <position position="45"/>
    </location>
    <ligand>
        <name>S-adenosyl-L-methionine</name>
        <dbReference type="ChEBI" id="CHEBI:59789"/>
    </ligand>
</feature>
<dbReference type="Gene3D" id="3.40.50.150">
    <property type="entry name" value="Vaccinia Virus protein VP39"/>
    <property type="match status" value="1"/>
</dbReference>
<evidence type="ECO:0000256" key="3">
    <source>
        <dbReference type="ARBA" id="ARBA00008145"/>
    </source>
</evidence>
<dbReference type="AlphaFoldDB" id="A0A379PNI1"/>
<dbReference type="PIRSF" id="PIRSF023956">
    <property type="entry name" value="Thiopurine_S-methyltransferase"/>
    <property type="match status" value="1"/>
</dbReference>
<organism evidence="10 11">
    <name type="scientific">Pseudomonas putida</name>
    <name type="common">Arthrobacter siderocapsulatus</name>
    <dbReference type="NCBI Taxonomy" id="303"/>
    <lineage>
        <taxon>Bacteria</taxon>
        <taxon>Pseudomonadati</taxon>
        <taxon>Pseudomonadota</taxon>
        <taxon>Gammaproteobacteria</taxon>
        <taxon>Pseudomonadales</taxon>
        <taxon>Pseudomonadaceae</taxon>
        <taxon>Pseudomonas</taxon>
    </lineage>
</organism>
<keyword evidence="8 9" id="KW-0949">S-adenosyl-L-methionine</keyword>
<dbReference type="Proteomes" id="UP000254602">
    <property type="component" value="Unassembled WGS sequence"/>
</dbReference>
<evidence type="ECO:0000313" key="10">
    <source>
        <dbReference type="EMBL" id="SUF08869.1"/>
    </source>
</evidence>
<dbReference type="FunFam" id="3.40.50.150:FF:000101">
    <property type="entry name" value="Thiopurine S-methyltransferase"/>
    <property type="match status" value="1"/>
</dbReference>
<feature type="binding site" evidence="9">
    <location>
        <position position="10"/>
    </location>
    <ligand>
        <name>S-adenosyl-L-methionine</name>
        <dbReference type="ChEBI" id="CHEBI:59789"/>
    </ligand>
</feature>
<comment type="similarity">
    <text evidence="3 9">Belongs to the class I-like SAM-binding methyltransferase superfamily. TPMT family.</text>
</comment>
<dbReference type="EC" id="2.1.1.67" evidence="4 9"/>
<evidence type="ECO:0000256" key="8">
    <source>
        <dbReference type="ARBA" id="ARBA00022691"/>
    </source>
</evidence>